<feature type="region of interest" description="Disordered" evidence="6">
    <location>
        <begin position="1"/>
        <end position="232"/>
    </location>
</feature>
<dbReference type="EMBL" id="JAAAIM010001090">
    <property type="protein sequence ID" value="KAG0282303.1"/>
    <property type="molecule type" value="Genomic_DNA"/>
</dbReference>
<evidence type="ECO:0000256" key="1">
    <source>
        <dbReference type="ARBA" id="ARBA00004123"/>
    </source>
</evidence>
<dbReference type="InterPro" id="IPR000232">
    <property type="entry name" value="HSF_DNA-bd"/>
</dbReference>
<evidence type="ECO:0000256" key="6">
    <source>
        <dbReference type="SAM" id="MobiDB-lite"/>
    </source>
</evidence>
<feature type="compositionally biased region" description="Polar residues" evidence="6">
    <location>
        <begin position="1"/>
        <end position="10"/>
    </location>
</feature>
<keyword evidence="4" id="KW-0539">Nucleus</keyword>
<feature type="region of interest" description="Disordered" evidence="6">
    <location>
        <begin position="863"/>
        <end position="1020"/>
    </location>
</feature>
<evidence type="ECO:0000313" key="9">
    <source>
        <dbReference type="Proteomes" id="UP001194696"/>
    </source>
</evidence>
<feature type="compositionally biased region" description="Low complexity" evidence="6">
    <location>
        <begin position="962"/>
        <end position="1010"/>
    </location>
</feature>
<dbReference type="Gene3D" id="1.10.10.10">
    <property type="entry name" value="Winged helix-like DNA-binding domain superfamily/Winged helix DNA-binding domain"/>
    <property type="match status" value="1"/>
</dbReference>
<feature type="compositionally biased region" description="Low complexity" evidence="6">
    <location>
        <begin position="929"/>
        <end position="955"/>
    </location>
</feature>
<dbReference type="Proteomes" id="UP001194696">
    <property type="component" value="Unassembled WGS sequence"/>
</dbReference>
<feature type="compositionally biased region" description="Acidic residues" evidence="6">
    <location>
        <begin position="192"/>
        <end position="216"/>
    </location>
</feature>
<feature type="compositionally biased region" description="Polar residues" evidence="6">
    <location>
        <begin position="104"/>
        <end position="131"/>
    </location>
</feature>
<dbReference type="PANTHER" id="PTHR10015">
    <property type="entry name" value="HEAT SHOCK TRANSCRIPTION FACTOR"/>
    <property type="match status" value="1"/>
</dbReference>
<organism evidence="8 9">
    <name type="scientific">Linnemannia gamsii</name>
    <dbReference type="NCBI Taxonomy" id="64522"/>
    <lineage>
        <taxon>Eukaryota</taxon>
        <taxon>Fungi</taxon>
        <taxon>Fungi incertae sedis</taxon>
        <taxon>Mucoromycota</taxon>
        <taxon>Mortierellomycotina</taxon>
        <taxon>Mortierellomycetes</taxon>
        <taxon>Mortierellales</taxon>
        <taxon>Mortierellaceae</taxon>
        <taxon>Linnemannia</taxon>
    </lineage>
</organism>
<proteinExistence type="inferred from homology"/>
<feature type="compositionally biased region" description="Basic and acidic residues" evidence="6">
    <location>
        <begin position="885"/>
        <end position="903"/>
    </location>
</feature>
<keyword evidence="9" id="KW-1185">Reference proteome</keyword>
<dbReference type="InterPro" id="IPR036388">
    <property type="entry name" value="WH-like_DNA-bd_sf"/>
</dbReference>
<sequence length="1020" mass="112716">MDSSSSNKGDSNFADTYSSSTSVAAAAPEPSTLAVKLSEDPEGQVQQGHDHGPGGETKSHPQDHRLSLKEPDQDSHTNSQALRRSRSGRLLRSTVQYDERDIRSSSPNNSPGPQDNYGESSRSSFPNQGAHSTGRGHQDRPGQSEHGPSGRRNSSASPQDDRSPQRQTGGSDSEGGNRNESHRYRDENMNEMSEEEQDEDGSGEDAEDGNNEEGSESMDTNSSKNDDGSDNLVVSMYGSPSLVKVRSMFIDKLYKMVEDPSIQHLISWAKEGDMFYVFNCIELSNSILPKFFKHNNWQSFVRQLNMYGFHKKESTMNRRNPESQRWQFYHPDFQRDRPHLRSNIKRKSARSINIAPTFSRVMFDEKGPYIQQDYQTRPFNGLGGHNRSQSSNHPQDPSRHGHHMHGGPQGPGHFPFPGPMGHPHRQPHPDPSQRPPGPRHMADYRPGPPGHPGEPMQQPRDDKDHPGMKHMPPSHPQHGRRDQGHPPHHQHYSGPPHQQHSYANPHQRQHSYAGPGSQGPYSPDHLYGPKSQGPPHGYNPVHGPSGHGHHHPGQGPPHHPAGAHGRPENQGHGHSPNREGGFPEHGHDSKQGPLVSGGHFRSQSAPGLDPRRAEVSRQPHPFSQHEQSRSPPQSQPHGPRESFGSHPHPSHRHQGSLDGNTQKLPPPPAAGFEGSLPVGEENVPMHRGPQTKHPLSPMEHAQGHPSGGPEHPSPSHVHHPHAEQHRRNQSFAAGPGGAHVGGPIEKEDSNRRLSPSQLGAVARPTLPIPSPSISQKQVAPLDHTHGGSGDSLPGAHGIDPNLHPNPQDLVPRTVKQLESRLFYVEDAYMSLRQFAHELQNVQISQEHTIAWMRDRIEQLSEVGTPRVDSITSPPTMHGGIVPSKRKADYSPGDSREWSRRGPEHQPQGSGYQRQGPLGSGPVPPPPSSSGPAGFHPSPFNTSSQLPPQHQQQQSSPHPPHHAVPQHPHPHSQQQQQQQQSLAPPQLPQSQHQRLQQQQQQNHQQRHPSPSMNEHIPQYSP</sequence>
<evidence type="ECO:0000313" key="8">
    <source>
        <dbReference type="EMBL" id="KAG0282303.1"/>
    </source>
</evidence>
<dbReference type="SMART" id="SM00415">
    <property type="entry name" value="HSF"/>
    <property type="match status" value="1"/>
</dbReference>
<gene>
    <name evidence="8" type="ORF">BGZ96_000626</name>
</gene>
<accession>A0ABQ7JPA8</accession>
<dbReference type="PANTHER" id="PTHR10015:SF427">
    <property type="entry name" value="HEAT SHOCK FACTOR PROTEIN"/>
    <property type="match status" value="1"/>
</dbReference>
<feature type="compositionally biased region" description="Basic and acidic residues" evidence="6">
    <location>
        <begin position="48"/>
        <end position="75"/>
    </location>
</feature>
<name>A0ABQ7JPA8_9FUNG</name>
<dbReference type="InterPro" id="IPR036390">
    <property type="entry name" value="WH_DNA-bd_sf"/>
</dbReference>
<dbReference type="Pfam" id="PF00447">
    <property type="entry name" value="HSF_DNA-bind"/>
    <property type="match status" value="1"/>
</dbReference>
<feature type="compositionally biased region" description="Basic and acidic residues" evidence="6">
    <location>
        <begin position="175"/>
        <end position="188"/>
    </location>
</feature>
<evidence type="ECO:0000256" key="3">
    <source>
        <dbReference type="ARBA" id="ARBA00023125"/>
    </source>
</evidence>
<comment type="caution">
    <text evidence="8">The sequence shown here is derived from an EMBL/GenBank/DDBJ whole genome shotgun (WGS) entry which is preliminary data.</text>
</comment>
<dbReference type="SUPFAM" id="SSF46785">
    <property type="entry name" value="Winged helix' DNA-binding domain"/>
    <property type="match status" value="1"/>
</dbReference>
<evidence type="ECO:0000259" key="7">
    <source>
        <dbReference type="SMART" id="SM00415"/>
    </source>
</evidence>
<protein>
    <recommendedName>
        <fullName evidence="7">HSF-type DNA-binding domain-containing protein</fullName>
    </recommendedName>
</protein>
<evidence type="ECO:0000256" key="2">
    <source>
        <dbReference type="ARBA" id="ARBA00006403"/>
    </source>
</evidence>
<feature type="compositionally biased region" description="Pro residues" evidence="6">
    <location>
        <begin position="429"/>
        <end position="438"/>
    </location>
</feature>
<feature type="region of interest" description="Disordered" evidence="6">
    <location>
        <begin position="374"/>
        <end position="809"/>
    </location>
</feature>
<keyword evidence="3" id="KW-0238">DNA-binding</keyword>
<reference evidence="8 9" key="1">
    <citation type="journal article" date="2020" name="Fungal Divers.">
        <title>Resolving the Mortierellaceae phylogeny through synthesis of multi-gene phylogenetics and phylogenomics.</title>
        <authorList>
            <person name="Vandepol N."/>
            <person name="Liber J."/>
            <person name="Desiro A."/>
            <person name="Na H."/>
            <person name="Kennedy M."/>
            <person name="Barry K."/>
            <person name="Grigoriev I.V."/>
            <person name="Miller A.N."/>
            <person name="O'Donnell K."/>
            <person name="Stajich J.E."/>
            <person name="Bonito G."/>
        </authorList>
    </citation>
    <scope>NUCLEOTIDE SEQUENCE [LARGE SCALE GENOMIC DNA]</scope>
    <source>
        <strain evidence="8 9">AD045</strain>
    </source>
</reference>
<comment type="subcellular location">
    <subcellularLocation>
        <location evidence="1">Nucleus</location>
    </subcellularLocation>
</comment>
<evidence type="ECO:0000256" key="5">
    <source>
        <dbReference type="RuleBase" id="RU004020"/>
    </source>
</evidence>
<feature type="domain" description="HSF-type DNA-binding" evidence="7">
    <location>
        <begin position="245"/>
        <end position="347"/>
    </location>
</feature>
<dbReference type="PRINTS" id="PR00056">
    <property type="entry name" value="HSFDOMAIN"/>
</dbReference>
<evidence type="ECO:0000256" key="4">
    <source>
        <dbReference type="ARBA" id="ARBA00023242"/>
    </source>
</evidence>
<feature type="compositionally biased region" description="Low complexity" evidence="6">
    <location>
        <begin position="14"/>
        <end position="32"/>
    </location>
</feature>
<feature type="compositionally biased region" description="Polar residues" evidence="6">
    <location>
        <begin position="165"/>
        <end position="174"/>
    </location>
</feature>
<feature type="compositionally biased region" description="Polar residues" evidence="6">
    <location>
        <begin position="496"/>
        <end position="506"/>
    </location>
</feature>
<comment type="similarity">
    <text evidence="2 5">Belongs to the HSF family.</text>
</comment>
<feature type="compositionally biased region" description="Basic and acidic residues" evidence="6">
    <location>
        <begin position="581"/>
        <end position="590"/>
    </location>
</feature>
<feature type="compositionally biased region" description="Polar residues" evidence="6">
    <location>
        <begin position="386"/>
        <end position="395"/>
    </location>
</feature>